<proteinExistence type="inferred from homology"/>
<sequence>MADQNESAAWPKADPALTQELLDLVQQCGHYRQLKKGANETTKSLSRGTSELVVLAADTTPLSIVLHIPLLAEDKNTPYIYVPSKLALGRATGVSRPVVSVSITSNEASDLAGKIRAIREKVERVAM</sequence>
<accession>A0A420YFR9</accession>
<reference evidence="12 13" key="1">
    <citation type="submission" date="2018-08" db="EMBL/GenBank/DDBJ databases">
        <title>Draft genome of the lignicolous fungus Coniochaeta pulveracea.</title>
        <authorList>
            <person name="Borstlap C.J."/>
            <person name="De Witt R.N."/>
            <person name="Botha A."/>
            <person name="Volschenk H."/>
        </authorList>
    </citation>
    <scope>NUCLEOTIDE SEQUENCE [LARGE SCALE GENOMIC DNA]</scope>
    <source>
        <strain evidence="12 13">CAB683</strain>
    </source>
</reference>
<comment type="function">
    <text evidence="10">Required for ribosome biogenesis. Part of a complex which catalyzes pseudouridylation of rRNA. This involves the isomerization of uridine such that the ribose is subsequently attached to C5, instead of the normal N1. Pseudouridine ('psi') residues may serve to stabilize the conformation of rRNAs.</text>
</comment>
<keyword evidence="4" id="KW-0747">Spliceosome</keyword>
<feature type="domain" description="Ribosomal protein eL8/eL30/eS12/Gadd45" evidence="11">
    <location>
        <begin position="22"/>
        <end position="110"/>
    </location>
</feature>
<evidence type="ECO:0000256" key="8">
    <source>
        <dbReference type="ARBA" id="ARBA00023274"/>
    </source>
</evidence>
<keyword evidence="13" id="KW-1185">Reference proteome</keyword>
<dbReference type="GO" id="GO:0003723">
    <property type="term" value="F:RNA binding"/>
    <property type="evidence" value="ECO:0007669"/>
    <property type="project" value="UniProtKB-UniRule"/>
</dbReference>
<dbReference type="Gene3D" id="3.30.1330.30">
    <property type="match status" value="1"/>
</dbReference>
<evidence type="ECO:0000256" key="5">
    <source>
        <dbReference type="ARBA" id="ARBA00022884"/>
    </source>
</evidence>
<comment type="function">
    <text evidence="9">Common component of the spliceosome and rRNA processing machinery. In association with the spliceosomal U4/U6.U5 tri-snRNP particle, required for splicing of pre-mRNA. In association with box C/D snoRNPs, required for processing of pre-ribosomal RNA (rRNA) and site-specific 2'-O-methylation of substrate RNAs. Essential for the accumulation and stability of U4 snRNA, U6 snRNA, and box C/D snoRNAs.</text>
</comment>
<dbReference type="InterPro" id="IPR018492">
    <property type="entry name" value="Ribosomal_eL8/Nhp2"/>
</dbReference>
<dbReference type="GO" id="GO:0031429">
    <property type="term" value="C:box H/ACA snoRNP complex"/>
    <property type="evidence" value="ECO:0007669"/>
    <property type="project" value="UniProtKB-UniRule"/>
</dbReference>
<evidence type="ECO:0000256" key="1">
    <source>
        <dbReference type="ARBA" id="ARBA00004604"/>
    </source>
</evidence>
<dbReference type="InterPro" id="IPR029064">
    <property type="entry name" value="Ribosomal_eL30-like_sf"/>
</dbReference>
<name>A0A420YFR9_9PEZI</name>
<comment type="caution">
    <text evidence="12">The sequence shown here is derived from an EMBL/GenBank/DDBJ whole genome shotgun (WGS) entry which is preliminary data.</text>
</comment>
<comment type="subcellular location">
    <subcellularLocation>
        <location evidence="1 10">Nucleus</location>
        <location evidence="1 10">Nucleolus</location>
    </subcellularLocation>
</comment>
<dbReference type="Proteomes" id="UP000275385">
    <property type="component" value="Unassembled WGS sequence"/>
</dbReference>
<keyword evidence="7 10" id="KW-0539">Nucleus</keyword>
<dbReference type="AlphaFoldDB" id="A0A420YFR9"/>
<keyword evidence="3" id="KW-0507">mRNA processing</keyword>
<evidence type="ECO:0000256" key="7">
    <source>
        <dbReference type="ARBA" id="ARBA00023242"/>
    </source>
</evidence>
<evidence type="ECO:0000313" key="12">
    <source>
        <dbReference type="EMBL" id="RKU46617.1"/>
    </source>
</evidence>
<evidence type="ECO:0000256" key="3">
    <source>
        <dbReference type="ARBA" id="ARBA00022664"/>
    </source>
</evidence>
<dbReference type="GO" id="GO:0000398">
    <property type="term" value="P:mRNA splicing, via spliceosome"/>
    <property type="evidence" value="ECO:0007669"/>
    <property type="project" value="UniProtKB-UniRule"/>
</dbReference>
<keyword evidence="5 10" id="KW-0694">RNA-binding</keyword>
<evidence type="ECO:0000256" key="10">
    <source>
        <dbReference type="RuleBase" id="RU366039"/>
    </source>
</evidence>
<dbReference type="GO" id="GO:0031120">
    <property type="term" value="P:snRNA pseudouridine synthesis"/>
    <property type="evidence" value="ECO:0007669"/>
    <property type="project" value="UniProtKB-UniRule"/>
</dbReference>
<dbReference type="EMBL" id="QVQW01000013">
    <property type="protein sequence ID" value="RKU46617.1"/>
    <property type="molecule type" value="Genomic_DNA"/>
</dbReference>
<dbReference type="GO" id="GO:0005681">
    <property type="term" value="C:spliceosomal complex"/>
    <property type="evidence" value="ECO:0007669"/>
    <property type="project" value="UniProtKB-KW"/>
</dbReference>
<keyword evidence="6" id="KW-0508">mRNA splicing</keyword>
<dbReference type="STRING" id="177199.A0A420YFR9"/>
<dbReference type="PRINTS" id="PR00883">
    <property type="entry name" value="NUCLEARHMG"/>
</dbReference>
<dbReference type="OrthoDB" id="1924699at2759"/>
<keyword evidence="8 10" id="KW-0687">Ribonucleoprotein</keyword>
<evidence type="ECO:0000256" key="9">
    <source>
        <dbReference type="ARBA" id="ARBA00037456"/>
    </source>
</evidence>
<organism evidence="12 13">
    <name type="scientific">Coniochaeta pulveracea</name>
    <dbReference type="NCBI Taxonomy" id="177199"/>
    <lineage>
        <taxon>Eukaryota</taxon>
        <taxon>Fungi</taxon>
        <taxon>Dikarya</taxon>
        <taxon>Ascomycota</taxon>
        <taxon>Pezizomycotina</taxon>
        <taxon>Sordariomycetes</taxon>
        <taxon>Sordariomycetidae</taxon>
        <taxon>Coniochaetales</taxon>
        <taxon>Coniochaetaceae</taxon>
        <taxon>Coniochaeta</taxon>
    </lineage>
</organism>
<evidence type="ECO:0000313" key="13">
    <source>
        <dbReference type="Proteomes" id="UP000275385"/>
    </source>
</evidence>
<evidence type="ECO:0000256" key="6">
    <source>
        <dbReference type="ARBA" id="ARBA00023187"/>
    </source>
</evidence>
<dbReference type="PRINTS" id="PR00881">
    <property type="entry name" value="L7ARS6FAMILY"/>
</dbReference>
<protein>
    <recommendedName>
        <fullName evidence="10">H/ACA ribonucleoprotein complex subunit 2</fullName>
    </recommendedName>
    <alternativeName>
        <fullName evidence="10">Nucleolar protein family A member 2</fullName>
    </alternativeName>
</protein>
<dbReference type="InterPro" id="IPR004038">
    <property type="entry name" value="Ribosomal_eL8/eL30/eS12/Gad45"/>
</dbReference>
<evidence type="ECO:0000256" key="2">
    <source>
        <dbReference type="ARBA" id="ARBA00007337"/>
    </source>
</evidence>
<evidence type="ECO:0000256" key="4">
    <source>
        <dbReference type="ARBA" id="ARBA00022728"/>
    </source>
</evidence>
<dbReference type="FunFam" id="3.30.1330.30:FF:000002">
    <property type="entry name" value="NHP2-like protein 1 homolog"/>
    <property type="match status" value="1"/>
</dbReference>
<gene>
    <name evidence="12" type="primary">SNU13</name>
    <name evidence="12" type="ORF">DL546_007050</name>
</gene>
<comment type="similarity">
    <text evidence="2 10">Belongs to the eukaryotic ribosomal protein eL8 family.</text>
</comment>
<dbReference type="Pfam" id="PF01248">
    <property type="entry name" value="Ribosomal_L7Ae"/>
    <property type="match status" value="1"/>
</dbReference>
<evidence type="ECO:0000259" key="11">
    <source>
        <dbReference type="Pfam" id="PF01248"/>
    </source>
</evidence>
<dbReference type="InterPro" id="IPR002415">
    <property type="entry name" value="H/ACA_rnp_Nhp2-like"/>
</dbReference>
<dbReference type="SUPFAM" id="SSF55315">
    <property type="entry name" value="L30e-like"/>
    <property type="match status" value="1"/>
</dbReference>
<dbReference type="PANTHER" id="PTHR23105">
    <property type="entry name" value="RIBOSOMAL PROTEIN L7AE FAMILY MEMBER"/>
    <property type="match status" value="1"/>
</dbReference>
<dbReference type="InterPro" id="IPR050257">
    <property type="entry name" value="eL8/uL1-like"/>
</dbReference>